<comment type="caution">
    <text evidence="1">The sequence shown here is derived from an EMBL/GenBank/DDBJ whole genome shotgun (WGS) entry which is preliminary data.</text>
</comment>
<reference evidence="1" key="1">
    <citation type="submission" date="2023-07" db="EMBL/GenBank/DDBJ databases">
        <authorList>
            <consortium name="AG Swart"/>
            <person name="Singh M."/>
            <person name="Singh A."/>
            <person name="Seah K."/>
            <person name="Emmerich C."/>
        </authorList>
    </citation>
    <scope>NUCLEOTIDE SEQUENCE</scope>
    <source>
        <strain evidence="1">DP1</strain>
    </source>
</reference>
<keyword evidence="2" id="KW-1185">Reference proteome</keyword>
<sequence length="291" mass="32895">MESSALSQIVILKHISGNKILKVVPTGMIQLCREVSKHFPKIEEYSLTYYSPDKIEKKITNSSDYSQALTECESQFAIHIYIKSVASRAPIRDRDFCSKRLSSNDSFEEDSTKSFENKSGDTSEKVSIVSNLTEKPFTAMISGKRAADLSHSNYDRTSVSSICQRRENMLLPKCQQTSDNISNYSFEVVGYVADPKISIPQKSKIKSAYRELQKMAVVKKIITSSSEVTIKVVNNAVYSWPDDVYLKFNNKEIKAGSLKFNKTKTFTVEKCKLIQLISRKYGQIGKDINIT</sequence>
<evidence type="ECO:0000313" key="1">
    <source>
        <dbReference type="EMBL" id="CAI2377663.1"/>
    </source>
</evidence>
<protein>
    <recommendedName>
        <fullName evidence="3">PB1 domain-containing protein</fullName>
    </recommendedName>
</protein>
<evidence type="ECO:0008006" key="3">
    <source>
        <dbReference type="Google" id="ProtNLM"/>
    </source>
</evidence>
<gene>
    <name evidence="1" type="ORF">ECRASSUSDP1_LOCUS19051</name>
</gene>
<evidence type="ECO:0000313" key="2">
    <source>
        <dbReference type="Proteomes" id="UP001295684"/>
    </source>
</evidence>
<name>A0AAD2D2X4_EUPCR</name>
<dbReference type="EMBL" id="CAMPGE010019319">
    <property type="protein sequence ID" value="CAI2377663.1"/>
    <property type="molecule type" value="Genomic_DNA"/>
</dbReference>
<dbReference type="Proteomes" id="UP001295684">
    <property type="component" value="Unassembled WGS sequence"/>
</dbReference>
<proteinExistence type="predicted"/>
<accession>A0AAD2D2X4</accession>
<organism evidence="1 2">
    <name type="scientific">Euplotes crassus</name>
    <dbReference type="NCBI Taxonomy" id="5936"/>
    <lineage>
        <taxon>Eukaryota</taxon>
        <taxon>Sar</taxon>
        <taxon>Alveolata</taxon>
        <taxon>Ciliophora</taxon>
        <taxon>Intramacronucleata</taxon>
        <taxon>Spirotrichea</taxon>
        <taxon>Hypotrichia</taxon>
        <taxon>Euplotida</taxon>
        <taxon>Euplotidae</taxon>
        <taxon>Moneuplotes</taxon>
    </lineage>
</organism>
<dbReference type="AlphaFoldDB" id="A0AAD2D2X4"/>